<dbReference type="EMBL" id="JACJHX010000007">
    <property type="protein sequence ID" value="MBA9027320.1"/>
    <property type="molecule type" value="Genomic_DNA"/>
</dbReference>
<dbReference type="HAMAP" id="MF_01818">
    <property type="entry name" value="RNase_Z_BN"/>
    <property type="match status" value="1"/>
</dbReference>
<evidence type="ECO:0000313" key="11">
    <source>
        <dbReference type="Proteomes" id="UP000626697"/>
    </source>
</evidence>
<comment type="function">
    <text evidence="8">Zinc phosphodiesterase, which displays some tRNA 3'-processing endonuclease activity. Probably involved in tRNA maturation, by removing a 3'-trailer from precursor tRNA.</text>
</comment>
<keyword evidence="7 8" id="KW-0862">Zinc</keyword>
<feature type="binding site" evidence="8">
    <location>
        <position position="211"/>
    </location>
    <ligand>
        <name>Zn(2+)</name>
        <dbReference type="ChEBI" id="CHEBI:29105"/>
        <label>1</label>
        <note>catalytic</note>
    </ligand>
</feature>
<dbReference type="NCBIfam" id="NF000801">
    <property type="entry name" value="PRK00055.1-3"/>
    <property type="match status" value="1"/>
</dbReference>
<feature type="binding site" evidence="8">
    <location>
        <position position="140"/>
    </location>
    <ligand>
        <name>Zn(2+)</name>
        <dbReference type="ChEBI" id="CHEBI:29105"/>
        <label>1</label>
        <note>catalytic</note>
    </ligand>
</feature>
<keyword evidence="6 8" id="KW-0378">Hydrolase</keyword>
<accession>A0ABR6CQT0</accession>
<dbReference type="Pfam" id="PF23023">
    <property type="entry name" value="Anti-Pycsar_Apyc1"/>
    <property type="match status" value="1"/>
</dbReference>
<reference evidence="10 11" key="1">
    <citation type="submission" date="2020-08" db="EMBL/GenBank/DDBJ databases">
        <title>Genomic Encyclopedia of Type Strains, Phase IV (KMG-IV): sequencing the most valuable type-strain genomes for metagenomic binning, comparative biology and taxonomic classification.</title>
        <authorList>
            <person name="Goeker M."/>
        </authorList>
    </citation>
    <scope>NUCLEOTIDE SEQUENCE [LARGE SCALE GENOMIC DNA]</scope>
    <source>
        <strain evidence="10 11">DSM 105481</strain>
    </source>
</reference>
<evidence type="ECO:0000256" key="7">
    <source>
        <dbReference type="ARBA" id="ARBA00022833"/>
    </source>
</evidence>
<dbReference type="GO" id="GO:0042781">
    <property type="term" value="F:3'-tRNA processing endoribonuclease activity"/>
    <property type="evidence" value="ECO:0007669"/>
    <property type="project" value="UniProtKB-EC"/>
</dbReference>
<evidence type="ECO:0000256" key="5">
    <source>
        <dbReference type="ARBA" id="ARBA00022759"/>
    </source>
</evidence>
<evidence type="ECO:0000256" key="4">
    <source>
        <dbReference type="ARBA" id="ARBA00022723"/>
    </source>
</evidence>
<evidence type="ECO:0000256" key="1">
    <source>
        <dbReference type="ARBA" id="ARBA00011738"/>
    </source>
</evidence>
<organism evidence="10 11">
    <name type="scientific">Peribacillus huizhouensis</name>
    <dbReference type="NCBI Taxonomy" id="1501239"/>
    <lineage>
        <taxon>Bacteria</taxon>
        <taxon>Bacillati</taxon>
        <taxon>Bacillota</taxon>
        <taxon>Bacilli</taxon>
        <taxon>Bacillales</taxon>
        <taxon>Bacillaceae</taxon>
        <taxon>Peribacillus</taxon>
    </lineage>
</organism>
<evidence type="ECO:0000313" key="10">
    <source>
        <dbReference type="EMBL" id="MBA9027320.1"/>
    </source>
</evidence>
<keyword evidence="2 8" id="KW-0819">tRNA processing</keyword>
<protein>
    <recommendedName>
        <fullName evidence="8">Ribonuclease Z</fullName>
        <shortName evidence="8">RNase Z</shortName>
        <ecNumber evidence="8">3.1.26.11</ecNumber>
    </recommendedName>
    <alternativeName>
        <fullName evidence="8">tRNA 3 endonuclease</fullName>
    </alternativeName>
    <alternativeName>
        <fullName evidence="8">tRNase Z</fullName>
    </alternativeName>
</protein>
<dbReference type="PANTHER" id="PTHR46018">
    <property type="entry name" value="ZINC PHOSPHODIESTERASE ELAC PROTEIN 1"/>
    <property type="match status" value="1"/>
</dbReference>
<feature type="binding site" evidence="8">
    <location>
        <position position="211"/>
    </location>
    <ligand>
        <name>Zn(2+)</name>
        <dbReference type="ChEBI" id="CHEBI:29105"/>
        <label>2</label>
        <note>catalytic</note>
    </ligand>
</feature>
<keyword evidence="11" id="KW-1185">Reference proteome</keyword>
<dbReference type="RefSeq" id="WP_182502848.1">
    <property type="nucleotide sequence ID" value="NZ_JACJHX010000007.1"/>
</dbReference>
<dbReference type="Pfam" id="PF12706">
    <property type="entry name" value="Lactamase_B_2"/>
    <property type="match status" value="1"/>
</dbReference>
<feature type="binding site" evidence="8">
    <location>
        <position position="68"/>
    </location>
    <ligand>
        <name>Zn(2+)</name>
        <dbReference type="ChEBI" id="CHEBI:29105"/>
        <label>2</label>
        <note>catalytic</note>
    </ligand>
</feature>
<dbReference type="PANTHER" id="PTHR46018:SF2">
    <property type="entry name" value="ZINC PHOSPHODIESTERASE ELAC PROTEIN 1"/>
    <property type="match status" value="1"/>
</dbReference>
<sequence>MDFVFLGTGAGIPAKARNVSAIALELLEERGVVWLFDCGEATQHQILKTSVKPRRIEKIFITHLHGDHIFGLPGLLSSRSFQGGTEDLTVYGPKGIGDFIQTSLAISGTHLKYSLSIVEIEEGIIFEDEQFTVSALALDHGILSYGYRIVEKDRPGTLLVDKLRDEGIAPGPIFKAIKNGENVTLEDGRVLKGSDYLSEPNKGRILAILGDTRTCEQAILLAKNADYLVHEATFSKEEGEMAFDYFHSTTAQAAETAKLAGAHQLILTHISARYMGEDIAVLQNEACEIFQNTLIAEDLLQIKVPLYIEKQRKTIIE</sequence>
<feature type="binding site" evidence="8">
    <location>
        <position position="269"/>
    </location>
    <ligand>
        <name>Zn(2+)</name>
        <dbReference type="ChEBI" id="CHEBI:29105"/>
        <label>2</label>
        <note>catalytic</note>
    </ligand>
</feature>
<dbReference type="NCBIfam" id="TIGR02651">
    <property type="entry name" value="RNase_Z"/>
    <property type="match status" value="1"/>
</dbReference>
<dbReference type="CDD" id="cd07717">
    <property type="entry name" value="RNaseZ_ZiPD-like_MBL-fold"/>
    <property type="match status" value="1"/>
</dbReference>
<dbReference type="InterPro" id="IPR036866">
    <property type="entry name" value="RibonucZ/Hydroxyglut_hydro"/>
</dbReference>
<comment type="subunit">
    <text evidence="1 8">Homodimer.</text>
</comment>
<feature type="binding site" evidence="8">
    <location>
        <position position="65"/>
    </location>
    <ligand>
        <name>Zn(2+)</name>
        <dbReference type="ChEBI" id="CHEBI:29105"/>
        <label>1</label>
        <note>catalytic</note>
    </ligand>
</feature>
<comment type="similarity">
    <text evidence="8">Belongs to the RNase Z family.</text>
</comment>
<keyword evidence="3 8" id="KW-0540">Nuclease</keyword>
<keyword evidence="5 8" id="KW-0255">Endonuclease</keyword>
<dbReference type="InterPro" id="IPR001279">
    <property type="entry name" value="Metallo-B-lactamas"/>
</dbReference>
<comment type="caution">
    <text evidence="10">The sequence shown here is derived from an EMBL/GenBank/DDBJ whole genome shotgun (WGS) entry which is preliminary data.</text>
</comment>
<keyword evidence="4 8" id="KW-0479">Metal-binding</keyword>
<comment type="catalytic activity">
    <reaction evidence="8">
        <text>Endonucleolytic cleavage of RNA, removing extra 3' nucleotides from tRNA precursor, generating 3' termini of tRNAs. A 3'-hydroxy group is left at the tRNA terminus and a 5'-phosphoryl group is left at the trailer molecule.</text>
        <dbReference type="EC" id="3.1.26.11"/>
    </reaction>
</comment>
<feature type="domain" description="Metallo-beta-lactamase" evidence="9">
    <location>
        <begin position="203"/>
        <end position="270"/>
    </location>
</feature>
<proteinExistence type="inferred from homology"/>
<name>A0ABR6CQT0_9BACI</name>
<evidence type="ECO:0000256" key="8">
    <source>
        <dbReference type="HAMAP-Rule" id="MF_01818"/>
    </source>
</evidence>
<evidence type="ECO:0000259" key="9">
    <source>
        <dbReference type="Pfam" id="PF12706"/>
    </source>
</evidence>
<dbReference type="Gene3D" id="3.60.15.10">
    <property type="entry name" value="Ribonuclease Z/Hydroxyacylglutathione hydrolase-like"/>
    <property type="match status" value="1"/>
</dbReference>
<dbReference type="EC" id="3.1.26.11" evidence="8"/>
<feature type="active site" description="Proton acceptor" evidence="8">
    <location>
        <position position="67"/>
    </location>
</feature>
<evidence type="ECO:0000256" key="3">
    <source>
        <dbReference type="ARBA" id="ARBA00022722"/>
    </source>
</evidence>
<dbReference type="SUPFAM" id="SSF56281">
    <property type="entry name" value="Metallo-hydrolase/oxidoreductase"/>
    <property type="match status" value="1"/>
</dbReference>
<evidence type="ECO:0000256" key="2">
    <source>
        <dbReference type="ARBA" id="ARBA00022694"/>
    </source>
</evidence>
<feature type="binding site" evidence="8">
    <location>
        <position position="67"/>
    </location>
    <ligand>
        <name>Zn(2+)</name>
        <dbReference type="ChEBI" id="CHEBI:29105"/>
        <label>2</label>
        <note>catalytic</note>
    </ligand>
</feature>
<dbReference type="Proteomes" id="UP000626697">
    <property type="component" value="Unassembled WGS sequence"/>
</dbReference>
<evidence type="ECO:0000256" key="6">
    <source>
        <dbReference type="ARBA" id="ARBA00022801"/>
    </source>
</evidence>
<comment type="cofactor">
    <cofactor evidence="8">
        <name>Zn(2+)</name>
        <dbReference type="ChEBI" id="CHEBI:29105"/>
    </cofactor>
    <text evidence="8">Binds 2 Zn(2+) ions.</text>
</comment>
<gene>
    <name evidence="8" type="primary">rnz</name>
    <name evidence="10" type="ORF">HNP81_002610</name>
</gene>
<feature type="binding site" evidence="8">
    <location>
        <position position="63"/>
    </location>
    <ligand>
        <name>Zn(2+)</name>
        <dbReference type="ChEBI" id="CHEBI:29105"/>
        <label>1</label>
        <note>catalytic</note>
    </ligand>
</feature>
<dbReference type="InterPro" id="IPR013471">
    <property type="entry name" value="RNase_Z/BN"/>
</dbReference>